<dbReference type="SMART" id="SM00032">
    <property type="entry name" value="CCP"/>
    <property type="match status" value="1"/>
</dbReference>
<evidence type="ECO:0000313" key="8">
    <source>
        <dbReference type="EMBL" id="EEN57369.1"/>
    </source>
</evidence>
<feature type="domain" description="Sushi" evidence="7">
    <location>
        <begin position="72"/>
        <end position="128"/>
    </location>
</feature>
<evidence type="ECO:0000259" key="7">
    <source>
        <dbReference type="PROSITE" id="PS50923"/>
    </source>
</evidence>
<keyword evidence="5" id="KW-0812">Transmembrane</keyword>
<comment type="caution">
    <text evidence="4">Lacks conserved residue(s) required for the propagation of feature annotation.</text>
</comment>
<protein>
    <recommendedName>
        <fullName evidence="7">Sushi domain-containing protein</fullName>
    </recommendedName>
</protein>
<evidence type="ECO:0000256" key="2">
    <source>
        <dbReference type="ARBA" id="ARBA00022737"/>
    </source>
</evidence>
<dbReference type="SUPFAM" id="SSF57535">
    <property type="entry name" value="Complement control module/SCR domain"/>
    <property type="match status" value="1"/>
</dbReference>
<dbReference type="InterPro" id="IPR000436">
    <property type="entry name" value="Sushi_SCR_CCP_dom"/>
</dbReference>
<dbReference type="InParanoid" id="C3YQL3"/>
<keyword evidence="1 6" id="KW-0732">Signal</keyword>
<evidence type="ECO:0000256" key="3">
    <source>
        <dbReference type="ARBA" id="ARBA00023157"/>
    </source>
</evidence>
<dbReference type="AlphaFoldDB" id="C3YQL3"/>
<keyword evidence="5" id="KW-0472">Membrane</keyword>
<sequence>MPVNVLVLILVSLPGVFTDYDAPLSEAGDPTPKYYKTRELLKTLAMKGAEPCLSNPCKYGTCINEDNGYSCAFCTKLSAPENGDINGSAEYNAVVTFTCNHGYQLKGESSLICEATGNWSGANPTCIGPSKPAVGRPYNKTALIATVVTVCAVALLGIVAAALMYYCRRKKAAKMDVLSKRTGTDNAALEMAPGDFNTINDNNTENADNDDNDAIVNADNNDIDNNDAVYDNVPADTSPLTDFTTPISRNQLEEVYNHRHSNQVFREEFQSISKEVSNPRDEHIRPENEKKNRFTNVFTWLQPPQEVHRRSR</sequence>
<feature type="chain" id="PRO_5002935946" description="Sushi domain-containing protein" evidence="6">
    <location>
        <begin position="19"/>
        <end position="312"/>
    </location>
</feature>
<keyword evidence="3 4" id="KW-1015">Disulfide bond</keyword>
<feature type="transmembrane region" description="Helical" evidence="5">
    <location>
        <begin position="142"/>
        <end position="166"/>
    </location>
</feature>
<evidence type="ECO:0000256" key="5">
    <source>
        <dbReference type="SAM" id="Phobius"/>
    </source>
</evidence>
<gene>
    <name evidence="8" type="ORF">BRAFLDRAFT_82719</name>
</gene>
<dbReference type="CDD" id="cd00033">
    <property type="entry name" value="CCP"/>
    <property type="match status" value="1"/>
</dbReference>
<dbReference type="InterPro" id="IPR051277">
    <property type="entry name" value="SEZ6_CSMD_C4BPB_Regulators"/>
</dbReference>
<accession>C3YQL3</accession>
<dbReference type="PANTHER" id="PTHR45656">
    <property type="entry name" value="PROTEIN CBR-CLEC-78"/>
    <property type="match status" value="1"/>
</dbReference>
<feature type="signal peptide" evidence="6">
    <location>
        <begin position="1"/>
        <end position="18"/>
    </location>
</feature>
<organism>
    <name type="scientific">Branchiostoma floridae</name>
    <name type="common">Florida lancelet</name>
    <name type="synonym">Amphioxus</name>
    <dbReference type="NCBI Taxonomy" id="7739"/>
    <lineage>
        <taxon>Eukaryota</taxon>
        <taxon>Metazoa</taxon>
        <taxon>Chordata</taxon>
        <taxon>Cephalochordata</taxon>
        <taxon>Leptocardii</taxon>
        <taxon>Amphioxiformes</taxon>
        <taxon>Branchiostomatidae</taxon>
        <taxon>Branchiostoma</taxon>
    </lineage>
</organism>
<dbReference type="PANTHER" id="PTHR45656:SF4">
    <property type="entry name" value="PROTEIN CBR-CLEC-78"/>
    <property type="match status" value="1"/>
</dbReference>
<reference evidence="8" key="1">
    <citation type="journal article" date="2008" name="Nature">
        <title>The amphioxus genome and the evolution of the chordate karyotype.</title>
        <authorList>
            <consortium name="US DOE Joint Genome Institute (JGI-PGF)"/>
            <person name="Putnam N.H."/>
            <person name="Butts T."/>
            <person name="Ferrier D.E.K."/>
            <person name="Furlong R.F."/>
            <person name="Hellsten U."/>
            <person name="Kawashima T."/>
            <person name="Robinson-Rechavi M."/>
            <person name="Shoguchi E."/>
            <person name="Terry A."/>
            <person name="Yu J.-K."/>
            <person name="Benito-Gutierrez E.L."/>
            <person name="Dubchak I."/>
            <person name="Garcia-Fernandez J."/>
            <person name="Gibson-Brown J.J."/>
            <person name="Grigoriev I.V."/>
            <person name="Horton A.C."/>
            <person name="de Jong P.J."/>
            <person name="Jurka J."/>
            <person name="Kapitonov V.V."/>
            <person name="Kohara Y."/>
            <person name="Kuroki Y."/>
            <person name="Lindquist E."/>
            <person name="Lucas S."/>
            <person name="Osoegawa K."/>
            <person name="Pennacchio L.A."/>
            <person name="Salamov A.A."/>
            <person name="Satou Y."/>
            <person name="Sauka-Spengler T."/>
            <person name="Schmutz J."/>
            <person name="Shin-I T."/>
            <person name="Toyoda A."/>
            <person name="Bronner-Fraser M."/>
            <person name="Fujiyama A."/>
            <person name="Holland L.Z."/>
            <person name="Holland P.W.H."/>
            <person name="Satoh N."/>
            <person name="Rokhsar D.S."/>
        </authorList>
    </citation>
    <scope>NUCLEOTIDE SEQUENCE [LARGE SCALE GENOMIC DNA]</scope>
    <source>
        <strain evidence="8">S238N-H82</strain>
        <tissue evidence="8">Testes</tissue>
    </source>
</reference>
<proteinExistence type="predicted"/>
<name>C3YQL3_BRAFL</name>
<dbReference type="EMBL" id="GG666543">
    <property type="protein sequence ID" value="EEN57369.1"/>
    <property type="molecule type" value="Genomic_DNA"/>
</dbReference>
<evidence type="ECO:0000256" key="6">
    <source>
        <dbReference type="SAM" id="SignalP"/>
    </source>
</evidence>
<dbReference type="PROSITE" id="PS50923">
    <property type="entry name" value="SUSHI"/>
    <property type="match status" value="1"/>
</dbReference>
<dbReference type="Gene3D" id="2.10.70.10">
    <property type="entry name" value="Complement Module, domain 1"/>
    <property type="match status" value="1"/>
</dbReference>
<evidence type="ECO:0000256" key="4">
    <source>
        <dbReference type="PROSITE-ProRule" id="PRU00302"/>
    </source>
</evidence>
<keyword evidence="2" id="KW-0677">Repeat</keyword>
<keyword evidence="4" id="KW-0768">Sushi</keyword>
<keyword evidence="5" id="KW-1133">Transmembrane helix</keyword>
<dbReference type="Gene3D" id="2.60.120.260">
    <property type="entry name" value="Galactose-binding domain-like"/>
    <property type="match status" value="1"/>
</dbReference>
<dbReference type="Pfam" id="PF00084">
    <property type="entry name" value="Sushi"/>
    <property type="match status" value="1"/>
</dbReference>
<feature type="disulfide bond" evidence="4">
    <location>
        <begin position="99"/>
        <end position="126"/>
    </location>
</feature>
<evidence type="ECO:0000256" key="1">
    <source>
        <dbReference type="ARBA" id="ARBA00022729"/>
    </source>
</evidence>
<dbReference type="InterPro" id="IPR035976">
    <property type="entry name" value="Sushi/SCR/CCP_sf"/>
</dbReference>